<name>A0ABW3A5K0_9ACTN</name>
<sequence>TATATVTADTRVGDTDGYYTGRVVARSGDTVAVTPVAVHREVESYSLTVRHLDDTGASTAGHSTTLVNLADTSSYHLHDPDGTVQVRVPKGRYALVSYLYSGDEQDPRTALLARPELVLDRDTELTVDARRAKPVSTTVPDRKATSQLVDVGANILAVNGNSYSFSLLSFDFTGLFSGQVGPAGDADRFAGTVSSQWADLDAASSPYLYALSEGFPGRMPTGFDRRYRPGDLATVTHTFGGGYPGLAAERAVFPQVGTTGGGWAILLPTAVPGQRAEHYNTRGVRWSSELNLGVRTEDGWLEPRAALSSEARSYRAGRHLRESWNTAPYGPSFPEPRWPGQGVTRQGDTLVLDVPLHSDAAGHAGGSLPESARTALYRDGKLIGENTDPGFGMFEVPAADAGYRLETLTRRDFSDLSTEVGAAWTFRSRHVPGDDFARLPAMAVRFAPRLDAASSAPAGRNFVIPVQVQRQPG</sequence>
<gene>
    <name evidence="1" type="ORF">ACFQZ8_19680</name>
</gene>
<protein>
    <submittedName>
        <fullName evidence="1">Peptidase S8</fullName>
    </submittedName>
</protein>
<evidence type="ECO:0000313" key="1">
    <source>
        <dbReference type="EMBL" id="MFD0786125.1"/>
    </source>
</evidence>
<comment type="caution">
    <text evidence="1">The sequence shown here is derived from an EMBL/GenBank/DDBJ whole genome shotgun (WGS) entry which is preliminary data.</text>
</comment>
<evidence type="ECO:0000313" key="2">
    <source>
        <dbReference type="Proteomes" id="UP001597053"/>
    </source>
</evidence>
<feature type="non-terminal residue" evidence="1">
    <location>
        <position position="473"/>
    </location>
</feature>
<proteinExistence type="predicted"/>
<keyword evidence="2" id="KW-1185">Reference proteome</keyword>
<feature type="non-terminal residue" evidence="1">
    <location>
        <position position="1"/>
    </location>
</feature>
<reference evidence="2" key="1">
    <citation type="journal article" date="2019" name="Int. J. Syst. Evol. Microbiol.">
        <title>The Global Catalogue of Microorganisms (GCM) 10K type strain sequencing project: providing services to taxonomists for standard genome sequencing and annotation.</title>
        <authorList>
            <consortium name="The Broad Institute Genomics Platform"/>
            <consortium name="The Broad Institute Genome Sequencing Center for Infectious Disease"/>
            <person name="Wu L."/>
            <person name="Ma J."/>
        </authorList>
    </citation>
    <scope>NUCLEOTIDE SEQUENCE [LARGE SCALE GENOMIC DNA]</scope>
    <source>
        <strain evidence="2">JCM 32148</strain>
    </source>
</reference>
<dbReference type="Proteomes" id="UP001597053">
    <property type="component" value="Unassembled WGS sequence"/>
</dbReference>
<accession>A0ABW3A5K0</accession>
<organism evidence="1 2">
    <name type="scientific">Micromonospora azadirachtae</name>
    <dbReference type="NCBI Taxonomy" id="1970735"/>
    <lineage>
        <taxon>Bacteria</taxon>
        <taxon>Bacillati</taxon>
        <taxon>Actinomycetota</taxon>
        <taxon>Actinomycetes</taxon>
        <taxon>Micromonosporales</taxon>
        <taxon>Micromonosporaceae</taxon>
        <taxon>Micromonospora</taxon>
    </lineage>
</organism>
<dbReference type="EMBL" id="JBHTHM010001169">
    <property type="protein sequence ID" value="MFD0786125.1"/>
    <property type="molecule type" value="Genomic_DNA"/>
</dbReference>